<dbReference type="eggNOG" id="COG3325">
    <property type="taxonomic scope" value="Bacteria"/>
</dbReference>
<feature type="domain" description="Ricin B lectin" evidence="3">
    <location>
        <begin position="334"/>
        <end position="460"/>
    </location>
</feature>
<name>A0A0T6LQ27_WENVI</name>
<dbReference type="InterPro" id="IPR000772">
    <property type="entry name" value="Ricin_B_lectin"/>
</dbReference>
<evidence type="ECO:0000313" key="4">
    <source>
        <dbReference type="EMBL" id="KRV48144.1"/>
    </source>
</evidence>
<reference evidence="4 5" key="1">
    <citation type="submission" date="2015-10" db="EMBL/GenBank/DDBJ databases">
        <title>Draft genome sequence of pyrrolomycin-producing Streptomyces vitaminophilus.</title>
        <authorList>
            <person name="Graham D.E."/>
            <person name="Mahan K.M."/>
            <person name="Klingeman D.M."/>
            <person name="Hettich R.L."/>
            <person name="Parry R.J."/>
        </authorList>
    </citation>
    <scope>NUCLEOTIDE SEQUENCE [LARGE SCALE GENOMIC DNA]</scope>
    <source>
        <strain evidence="4 5">ATCC 31673</strain>
    </source>
</reference>
<dbReference type="PANTHER" id="PTHR40469:SF2">
    <property type="entry name" value="GALACTOSE-BINDING DOMAIN-LIKE SUPERFAMILY PROTEIN"/>
    <property type="match status" value="1"/>
</dbReference>
<evidence type="ECO:0000256" key="1">
    <source>
        <dbReference type="SAM" id="MobiDB-lite"/>
    </source>
</evidence>
<dbReference type="RefSeq" id="WP_051087540.1">
    <property type="nucleotide sequence ID" value="NZ_LLZU01000028.1"/>
</dbReference>
<dbReference type="GO" id="GO:0016787">
    <property type="term" value="F:hydrolase activity"/>
    <property type="evidence" value="ECO:0007669"/>
    <property type="project" value="UniProtKB-KW"/>
</dbReference>
<sequence>MTSSGSRRPRRALRRLAATGVTLAVAALFQVTVADASDAPSTTRDGAAVAASTTTTPSSPLADDHGLERVLGNKALGYAAADRRAPEANSFAAAATVCDGDGTSGRRVQVLYVRGDGQADRYGQFKGTFQSFADQIDAAVAEGAARTGSTRHVRFATDSGCRATVDNVVIPQSSMATVDSITNAIKARGYNRTDRKYLFYYENSGCGLAYGNGGDDRPGADNPYNGGPHYAAMGTGCWTWQASAHEVLHTLGAVRSSAPHATAYGHCWDDEDIMCYNDGGIPNPPGALQKLCSGAPENQVDCHSDDYFNTNPPTGSYLTTHWNVANSQYLVGSSPGTGPILGLANKCVDVASSNTANGTAVQLWGCNGTAAQRWTTSGQTLRAFGKCMDVTSSGTADGTKVQLWDCNGTGAQNWVAYADGTLRNPQSGKCLDVTDRSSADGARLQIWSCHGDSNQVWRLPA</sequence>
<dbReference type="InterPro" id="IPR035992">
    <property type="entry name" value="Ricin_B-like_lectins"/>
</dbReference>
<organism evidence="4 5">
    <name type="scientific">Wenjunlia vitaminophila</name>
    <name type="common">Streptomyces vitaminophilus</name>
    <dbReference type="NCBI Taxonomy" id="76728"/>
    <lineage>
        <taxon>Bacteria</taxon>
        <taxon>Bacillati</taxon>
        <taxon>Actinomycetota</taxon>
        <taxon>Actinomycetes</taxon>
        <taxon>Kitasatosporales</taxon>
        <taxon>Streptomycetaceae</taxon>
        <taxon>Wenjunlia</taxon>
    </lineage>
</organism>
<gene>
    <name evidence="4" type="ORF">AQ490_26120</name>
</gene>
<dbReference type="AlphaFoldDB" id="A0A0T6LQ27"/>
<evidence type="ECO:0000256" key="2">
    <source>
        <dbReference type="SAM" id="SignalP"/>
    </source>
</evidence>
<dbReference type="Proteomes" id="UP000050867">
    <property type="component" value="Unassembled WGS sequence"/>
</dbReference>
<keyword evidence="2" id="KW-0732">Signal</keyword>
<keyword evidence="4" id="KW-0378">Hydrolase</keyword>
<dbReference type="STRING" id="76728.AQ490_26120"/>
<dbReference type="Gene3D" id="2.80.10.50">
    <property type="match status" value="1"/>
</dbReference>
<dbReference type="CDD" id="cd23451">
    <property type="entry name" value="beta-trefoil_Ricin_laminarinase"/>
    <property type="match status" value="1"/>
</dbReference>
<dbReference type="SUPFAM" id="SSF50370">
    <property type="entry name" value="Ricin B-like lectins"/>
    <property type="match status" value="1"/>
</dbReference>
<feature type="signal peptide" evidence="2">
    <location>
        <begin position="1"/>
        <end position="36"/>
    </location>
</feature>
<dbReference type="EMBL" id="LLZU01000028">
    <property type="protein sequence ID" value="KRV48144.1"/>
    <property type="molecule type" value="Genomic_DNA"/>
</dbReference>
<keyword evidence="5" id="KW-1185">Reference proteome</keyword>
<evidence type="ECO:0000259" key="3">
    <source>
        <dbReference type="SMART" id="SM00458"/>
    </source>
</evidence>
<evidence type="ECO:0000313" key="5">
    <source>
        <dbReference type="Proteomes" id="UP000050867"/>
    </source>
</evidence>
<feature type="region of interest" description="Disordered" evidence="1">
    <location>
        <begin position="38"/>
        <end position="65"/>
    </location>
</feature>
<dbReference type="SMART" id="SM00458">
    <property type="entry name" value="RICIN"/>
    <property type="match status" value="1"/>
</dbReference>
<accession>A0A0T6LQ27</accession>
<comment type="caution">
    <text evidence="4">The sequence shown here is derived from an EMBL/GenBank/DDBJ whole genome shotgun (WGS) entry which is preliminary data.</text>
</comment>
<dbReference type="PROSITE" id="PS50231">
    <property type="entry name" value="RICIN_B_LECTIN"/>
    <property type="match status" value="1"/>
</dbReference>
<feature type="compositionally biased region" description="Low complexity" evidence="1">
    <location>
        <begin position="47"/>
        <end position="60"/>
    </location>
</feature>
<dbReference type="Pfam" id="PF00652">
    <property type="entry name" value="Ricin_B_lectin"/>
    <property type="match status" value="1"/>
</dbReference>
<dbReference type="PANTHER" id="PTHR40469">
    <property type="entry name" value="SECRETED GLYCOSYL HYDROLASE"/>
    <property type="match status" value="1"/>
</dbReference>
<proteinExistence type="predicted"/>
<feature type="chain" id="PRO_5006670586" evidence="2">
    <location>
        <begin position="37"/>
        <end position="461"/>
    </location>
</feature>
<protein>
    <submittedName>
        <fullName evidence="4">Hydrolase</fullName>
    </submittedName>
</protein>